<dbReference type="PANTHER" id="PTHR48104">
    <property type="entry name" value="METACASPASE-4"/>
    <property type="match status" value="1"/>
</dbReference>
<organism evidence="4 5">
    <name type="scientific">Deinandra increscens subsp. villosa</name>
    <dbReference type="NCBI Taxonomy" id="3103831"/>
    <lineage>
        <taxon>Eukaryota</taxon>
        <taxon>Viridiplantae</taxon>
        <taxon>Streptophyta</taxon>
        <taxon>Embryophyta</taxon>
        <taxon>Tracheophyta</taxon>
        <taxon>Spermatophyta</taxon>
        <taxon>Magnoliopsida</taxon>
        <taxon>eudicotyledons</taxon>
        <taxon>Gunneridae</taxon>
        <taxon>Pentapetalae</taxon>
        <taxon>asterids</taxon>
        <taxon>campanulids</taxon>
        <taxon>Asterales</taxon>
        <taxon>Asteraceae</taxon>
        <taxon>Asteroideae</taxon>
        <taxon>Heliantheae alliance</taxon>
        <taxon>Madieae</taxon>
        <taxon>Madiinae</taxon>
        <taxon>Deinandra</taxon>
    </lineage>
</organism>
<dbReference type="Gene3D" id="3.40.50.1460">
    <property type="match status" value="1"/>
</dbReference>
<feature type="compositionally biased region" description="Polar residues" evidence="2">
    <location>
        <begin position="105"/>
        <end position="118"/>
    </location>
</feature>
<evidence type="ECO:0000313" key="4">
    <source>
        <dbReference type="EMBL" id="KAK9060301.1"/>
    </source>
</evidence>
<dbReference type="GO" id="GO:0004197">
    <property type="term" value="F:cysteine-type endopeptidase activity"/>
    <property type="evidence" value="ECO:0007669"/>
    <property type="project" value="InterPro"/>
</dbReference>
<comment type="caution">
    <text evidence="4">The sequence shown here is derived from an EMBL/GenBank/DDBJ whole genome shotgun (WGS) entry which is preliminary data.</text>
</comment>
<sequence>METRRRCKGCKSYLTVPSGQPCSVCNRVNTSKKKGVGSQILNYIDGYANRLSPNNPYVAAYGQQPAYTGYSAPPVYGPGYYSPQQQQPSVYNDGYYSPQQQQPSVYNNGYYSPQQPSGYTDGYNSPPPPPLPQAVSPVGAYGSGSVYNNQHYQPVHERKRAVLCGVTYKGHKKTLTASVNNVKNMCSLLLKLGFPNASIHILTEDESDPARIPTRRNIETAIAVACQSSSGKILDDEVNAMLVKPLPHGATLHCIMDTCFSGTLLDLPFLCRIDQRGFYKWETQTPSQYGVTSGGKAICISACDDHQNSADTQAFTGNTIGALTYSFIQAVKNAHELTYGDLLDNMRKKISEAQQGQGINAQFASSSSQEPQLSCSKRFEIYSELFIL</sequence>
<feature type="domain" description="Peptidase C14 caspase" evidence="3">
    <location>
        <begin position="232"/>
        <end position="377"/>
    </location>
</feature>
<feature type="region of interest" description="Disordered" evidence="2">
    <location>
        <begin position="78"/>
        <end position="137"/>
    </location>
</feature>
<evidence type="ECO:0000256" key="2">
    <source>
        <dbReference type="SAM" id="MobiDB-lite"/>
    </source>
</evidence>
<comment type="similarity">
    <text evidence="1">Belongs to the peptidase C14B family.</text>
</comment>
<dbReference type="Gene3D" id="3.40.50.12660">
    <property type="match status" value="1"/>
</dbReference>
<dbReference type="GO" id="GO:0006508">
    <property type="term" value="P:proteolysis"/>
    <property type="evidence" value="ECO:0007669"/>
    <property type="project" value="InterPro"/>
</dbReference>
<dbReference type="Pfam" id="PF00656">
    <property type="entry name" value="Peptidase_C14"/>
    <property type="match status" value="1"/>
</dbReference>
<reference evidence="4 5" key="1">
    <citation type="submission" date="2024-04" db="EMBL/GenBank/DDBJ databases">
        <title>The reference genome of an endangered Asteraceae, Deinandra increscens subsp. villosa, native to the Central Coast of California.</title>
        <authorList>
            <person name="Guilliams M."/>
            <person name="Hasenstab-Lehman K."/>
            <person name="Meyer R."/>
            <person name="Mcevoy S."/>
        </authorList>
    </citation>
    <scope>NUCLEOTIDE SEQUENCE [LARGE SCALE GENOMIC DNA]</scope>
    <source>
        <tissue evidence="4">Leaf</tissue>
    </source>
</reference>
<keyword evidence="5" id="KW-1185">Reference proteome</keyword>
<evidence type="ECO:0000259" key="3">
    <source>
        <dbReference type="Pfam" id="PF00656"/>
    </source>
</evidence>
<dbReference type="EMBL" id="JBCNJP010000020">
    <property type="protein sequence ID" value="KAK9060301.1"/>
    <property type="molecule type" value="Genomic_DNA"/>
</dbReference>
<dbReference type="GO" id="GO:0005737">
    <property type="term" value="C:cytoplasm"/>
    <property type="evidence" value="ECO:0007669"/>
    <property type="project" value="TreeGrafter"/>
</dbReference>
<name>A0AAP0GSQ6_9ASTR</name>
<dbReference type="InterPro" id="IPR050452">
    <property type="entry name" value="Metacaspase"/>
</dbReference>
<gene>
    <name evidence="4" type="ORF">SSX86_021005</name>
</gene>
<dbReference type="AlphaFoldDB" id="A0AAP0GSQ6"/>
<dbReference type="InterPro" id="IPR011600">
    <property type="entry name" value="Pept_C14_caspase"/>
</dbReference>
<feature type="compositionally biased region" description="Low complexity" evidence="2">
    <location>
        <begin position="78"/>
        <end position="104"/>
    </location>
</feature>
<protein>
    <recommendedName>
        <fullName evidence="3">Peptidase C14 caspase domain-containing protein</fullName>
    </recommendedName>
</protein>
<evidence type="ECO:0000313" key="5">
    <source>
        <dbReference type="Proteomes" id="UP001408789"/>
    </source>
</evidence>
<proteinExistence type="inferred from homology"/>
<evidence type="ECO:0000256" key="1">
    <source>
        <dbReference type="ARBA" id="ARBA00009005"/>
    </source>
</evidence>
<dbReference type="Proteomes" id="UP001408789">
    <property type="component" value="Unassembled WGS sequence"/>
</dbReference>
<dbReference type="PANTHER" id="PTHR48104:SF17">
    <property type="entry name" value="METACASPASE-3"/>
    <property type="match status" value="1"/>
</dbReference>
<accession>A0AAP0GSQ6</accession>